<accession>A0ABN3RME2</accession>
<dbReference type="EMBL" id="BAAATE010000005">
    <property type="protein sequence ID" value="GAA2656240.1"/>
    <property type="molecule type" value="Genomic_DNA"/>
</dbReference>
<feature type="region of interest" description="Disordered" evidence="1">
    <location>
        <begin position="1"/>
        <end position="31"/>
    </location>
</feature>
<proteinExistence type="predicted"/>
<protein>
    <recommendedName>
        <fullName evidence="4">Integrase</fullName>
    </recommendedName>
</protein>
<gene>
    <name evidence="2" type="ORF">GCM10010412_026120</name>
</gene>
<sequence>MTRRSWRRSSTGGASFRTGHEGVTDTVERASLRTGHKGVTDTFEWASFRTGHKVVTDTVERLTGRPARSPRECEADQEADFR</sequence>
<dbReference type="RefSeq" id="WP_379504906.1">
    <property type="nucleotide sequence ID" value="NZ_JBHTEV010000001.1"/>
</dbReference>
<feature type="compositionally biased region" description="Basic and acidic residues" evidence="1">
    <location>
        <begin position="18"/>
        <end position="31"/>
    </location>
</feature>
<evidence type="ECO:0008006" key="4">
    <source>
        <dbReference type="Google" id="ProtNLM"/>
    </source>
</evidence>
<feature type="region of interest" description="Disordered" evidence="1">
    <location>
        <begin position="61"/>
        <end position="82"/>
    </location>
</feature>
<keyword evidence="3" id="KW-1185">Reference proteome</keyword>
<dbReference type="Proteomes" id="UP001501666">
    <property type="component" value="Unassembled WGS sequence"/>
</dbReference>
<evidence type="ECO:0000256" key="1">
    <source>
        <dbReference type="SAM" id="MobiDB-lite"/>
    </source>
</evidence>
<organism evidence="2 3">
    <name type="scientific">Nonomuraea recticatena</name>
    <dbReference type="NCBI Taxonomy" id="46178"/>
    <lineage>
        <taxon>Bacteria</taxon>
        <taxon>Bacillati</taxon>
        <taxon>Actinomycetota</taxon>
        <taxon>Actinomycetes</taxon>
        <taxon>Streptosporangiales</taxon>
        <taxon>Streptosporangiaceae</taxon>
        <taxon>Nonomuraea</taxon>
    </lineage>
</organism>
<name>A0ABN3RME2_9ACTN</name>
<comment type="caution">
    <text evidence="2">The sequence shown here is derived from an EMBL/GenBank/DDBJ whole genome shotgun (WGS) entry which is preliminary data.</text>
</comment>
<reference evidence="2 3" key="1">
    <citation type="journal article" date="2019" name="Int. J. Syst. Evol. Microbiol.">
        <title>The Global Catalogue of Microorganisms (GCM) 10K type strain sequencing project: providing services to taxonomists for standard genome sequencing and annotation.</title>
        <authorList>
            <consortium name="The Broad Institute Genomics Platform"/>
            <consortium name="The Broad Institute Genome Sequencing Center for Infectious Disease"/>
            <person name="Wu L."/>
            <person name="Ma J."/>
        </authorList>
    </citation>
    <scope>NUCLEOTIDE SEQUENCE [LARGE SCALE GENOMIC DNA]</scope>
    <source>
        <strain evidence="2 3">JCM 6835</strain>
    </source>
</reference>
<evidence type="ECO:0000313" key="3">
    <source>
        <dbReference type="Proteomes" id="UP001501666"/>
    </source>
</evidence>
<evidence type="ECO:0000313" key="2">
    <source>
        <dbReference type="EMBL" id="GAA2656240.1"/>
    </source>
</evidence>